<proteinExistence type="predicted"/>
<reference evidence="1 2" key="1">
    <citation type="submission" date="2024-09" db="EMBL/GenBank/DDBJ databases">
        <title>Floridaenema gen nov. (Aerosakkonemataceae, Aerosakkonematales ord. nov., Cyanobacteria) from benthic tropical and subtropical fresh waters, with the description of four new species.</title>
        <authorList>
            <person name="Moretto J.A."/>
            <person name="Berthold D.E."/>
            <person name="Lefler F.W."/>
            <person name="Huang I.-S."/>
            <person name="Laughinghouse H. IV."/>
        </authorList>
    </citation>
    <scope>NUCLEOTIDE SEQUENCE [LARGE SCALE GENOMIC DNA]</scope>
    <source>
        <strain evidence="1 2">BLCC-F167</strain>
    </source>
</reference>
<keyword evidence="2" id="KW-1185">Reference proteome</keyword>
<evidence type="ECO:0000313" key="1">
    <source>
        <dbReference type="EMBL" id="MFB2834874.1"/>
    </source>
</evidence>
<dbReference type="NCBIfam" id="NF033769">
    <property type="entry name" value="after_VWA_1"/>
    <property type="match status" value="1"/>
</dbReference>
<name>A0ABV4WIJ0_9CYAN</name>
<accession>A0ABV4WIJ0</accession>
<organism evidence="1 2">
    <name type="scientific">Floridaenema evergladense BLCC-F167</name>
    <dbReference type="NCBI Taxonomy" id="3153639"/>
    <lineage>
        <taxon>Bacteria</taxon>
        <taxon>Bacillati</taxon>
        <taxon>Cyanobacteriota</taxon>
        <taxon>Cyanophyceae</taxon>
        <taxon>Oscillatoriophycideae</taxon>
        <taxon>Aerosakkonematales</taxon>
        <taxon>Aerosakkonemataceae</taxon>
        <taxon>Floridanema</taxon>
        <taxon>Floridanema evergladense</taxon>
    </lineage>
</organism>
<protein>
    <submittedName>
        <fullName evidence="1">After-VIT domain-containing protein</fullName>
    </submittedName>
</protein>
<dbReference type="RefSeq" id="WP_413277303.1">
    <property type="nucleotide sequence ID" value="NZ_JBHFNT010000075.1"/>
</dbReference>
<evidence type="ECO:0000313" key="2">
    <source>
        <dbReference type="Proteomes" id="UP001576780"/>
    </source>
</evidence>
<sequence>MTAYRGGQACNSVVGDLRGRGYGGQASQSVPKLTEEERKLILARKLAVNSPREIPVVRLQIENTIMLRIVDAIGLDEKAIELLTNHLQSIKLPEGCSGDLVFELRVKKRRVRQVVWDEEASSLKEQSTIELIRRKLFTWLPPRTITGTILIQIRIQA</sequence>
<comment type="caution">
    <text evidence="1">The sequence shown here is derived from an EMBL/GenBank/DDBJ whole genome shotgun (WGS) entry which is preliminary data.</text>
</comment>
<gene>
    <name evidence="1" type="ORF">ACE1CA_10115</name>
</gene>
<dbReference type="EMBL" id="JBHFNT010000075">
    <property type="protein sequence ID" value="MFB2834874.1"/>
    <property type="molecule type" value="Genomic_DNA"/>
</dbReference>
<dbReference type="Proteomes" id="UP001576780">
    <property type="component" value="Unassembled WGS sequence"/>
</dbReference>